<evidence type="ECO:0000259" key="1">
    <source>
        <dbReference type="Pfam" id="PF03559"/>
    </source>
</evidence>
<dbReference type="EMBL" id="JACHWU010000004">
    <property type="protein sequence ID" value="MBB3052441.1"/>
    <property type="molecule type" value="Genomic_DNA"/>
</dbReference>
<organism evidence="2 3">
    <name type="scientific">Prauserella isguenensis</name>
    <dbReference type="NCBI Taxonomy" id="1470180"/>
    <lineage>
        <taxon>Bacteria</taxon>
        <taxon>Bacillati</taxon>
        <taxon>Actinomycetota</taxon>
        <taxon>Actinomycetes</taxon>
        <taxon>Pseudonocardiales</taxon>
        <taxon>Pseudonocardiaceae</taxon>
        <taxon>Prauserella</taxon>
    </lineage>
</organism>
<reference evidence="2 3" key="1">
    <citation type="submission" date="2020-08" db="EMBL/GenBank/DDBJ databases">
        <title>Genomic Encyclopedia of Type Strains, Phase III (KMG-III): the genomes of soil and plant-associated and newly described type strains.</title>
        <authorList>
            <person name="Whitman W."/>
        </authorList>
    </citation>
    <scope>NUCLEOTIDE SEQUENCE [LARGE SCALE GENOMIC DNA]</scope>
    <source>
        <strain evidence="2 3">CECT 8577</strain>
    </source>
</reference>
<dbReference type="Pfam" id="PF03559">
    <property type="entry name" value="Hexose_dehydrat"/>
    <property type="match status" value="2"/>
</dbReference>
<gene>
    <name evidence="2" type="ORF">FHS23_003475</name>
</gene>
<dbReference type="AlphaFoldDB" id="A0A839S2W6"/>
<accession>A0A839S2W6</accession>
<evidence type="ECO:0000313" key="2">
    <source>
        <dbReference type="EMBL" id="MBB3052441.1"/>
    </source>
</evidence>
<evidence type="ECO:0000313" key="3">
    <source>
        <dbReference type="Proteomes" id="UP000550714"/>
    </source>
</evidence>
<sequence>MVAPSRVPARSAAEARVVTSLLSRHGVLGGLDAVHSWLADAARGRWMETTRIPLDELAGWHRDEDTGYLWHETGRFFSVESVNVELGGGAVSRWCQPIINQPEIGILGILVREFDGVLHFLMQAKQEPGNPGGAVQLSPTVQATRSNYTGVHRGRPIPYLEHFRDPVSRAIVDIRQSEQGAWFYRKRNRNMVVEAGAEVEAAEGFCWLTLGQIAAVLEIPDLVNMDTRTVLACLPGGGAAFARAVPQHPVDGFAGALARSGDPTSPAVHTTDEVLSWITAARTRTELRVASRPLRQLPGWREADGAISHHSGRFFSVVGVQVRAEGREVGDWSQPMIEPAGPGIIAFVLKRIRGVLHVLVHARSEPGYADVVELAPTVQCAPGNYEVLPEEARPRYLDTVLSPAARVRFDTVLSEEGGRFLEARNRYLVVEADVEVADDDPEYRWLTLAQFDDLLRHSFYVNIQARTLVLCLRGLAARQ</sequence>
<dbReference type="Proteomes" id="UP000550714">
    <property type="component" value="Unassembled WGS sequence"/>
</dbReference>
<dbReference type="InterPro" id="IPR005212">
    <property type="entry name" value="EvaA-like"/>
</dbReference>
<name>A0A839S2W6_9PSEU</name>
<dbReference type="RefSeq" id="WP_183656671.1">
    <property type="nucleotide sequence ID" value="NZ_JACHWU010000004.1"/>
</dbReference>
<protein>
    <submittedName>
        <fullName evidence="2">Oxidase EvaA</fullName>
        <ecNumber evidence="2">4.2.1.159</ecNumber>
    </submittedName>
</protein>
<dbReference type="InterPro" id="IPR038153">
    <property type="entry name" value="EvaA-like_sf"/>
</dbReference>
<keyword evidence="3" id="KW-1185">Reference proteome</keyword>
<proteinExistence type="predicted"/>
<keyword evidence="2" id="KW-0456">Lyase</keyword>
<comment type="caution">
    <text evidence="2">The sequence shown here is derived from an EMBL/GenBank/DDBJ whole genome shotgun (WGS) entry which is preliminary data.</text>
</comment>
<dbReference type="GO" id="GO:0016829">
    <property type="term" value="F:lyase activity"/>
    <property type="evidence" value="ECO:0007669"/>
    <property type="project" value="UniProtKB-KW"/>
</dbReference>
<feature type="domain" description="dTDP-4-dehydro-6-deoxy-alpha-D-glucopyranose 2,3-dehydratase" evidence="1">
    <location>
        <begin position="272"/>
        <end position="472"/>
    </location>
</feature>
<dbReference type="Gene3D" id="3.90.79.40">
    <property type="entry name" value="EvaA sugar 2,3-dehydratase subunit"/>
    <property type="match status" value="2"/>
</dbReference>
<dbReference type="EC" id="4.2.1.159" evidence="2"/>
<feature type="domain" description="dTDP-4-dehydro-6-deoxy-alpha-D-glucopyranose 2,3-dehydratase" evidence="1">
    <location>
        <begin position="33"/>
        <end position="234"/>
    </location>
</feature>